<dbReference type="PANTHER" id="PTHR42928:SF5">
    <property type="entry name" value="BLR1237 PROTEIN"/>
    <property type="match status" value="1"/>
</dbReference>
<dbReference type="EMBL" id="FWXJ01000004">
    <property type="protein sequence ID" value="SMC43374.1"/>
    <property type="molecule type" value="Genomic_DNA"/>
</dbReference>
<evidence type="ECO:0000256" key="1">
    <source>
        <dbReference type="ARBA" id="ARBA00006987"/>
    </source>
</evidence>
<dbReference type="STRING" id="1938817.SAMN06296008_104110"/>
<dbReference type="PIRSF" id="PIRSF017082">
    <property type="entry name" value="YflP"/>
    <property type="match status" value="1"/>
</dbReference>
<dbReference type="AlphaFoldDB" id="A0A1W1Z4S9"/>
<keyword evidence="3" id="KW-0675">Receptor</keyword>
<dbReference type="Pfam" id="PF03401">
    <property type="entry name" value="TctC"/>
    <property type="match status" value="1"/>
</dbReference>
<gene>
    <name evidence="3" type="ORF">SAMN06296008_104110</name>
</gene>
<evidence type="ECO:0000313" key="4">
    <source>
        <dbReference type="Proteomes" id="UP000192708"/>
    </source>
</evidence>
<evidence type="ECO:0000256" key="2">
    <source>
        <dbReference type="SAM" id="SignalP"/>
    </source>
</evidence>
<protein>
    <submittedName>
        <fullName evidence="3">Tripartite-type tricarboxylate transporter, receptor component TctC</fullName>
    </submittedName>
</protein>
<comment type="similarity">
    <text evidence="1">Belongs to the UPF0065 (bug) family.</text>
</comment>
<dbReference type="PANTHER" id="PTHR42928">
    <property type="entry name" value="TRICARBOXYLATE-BINDING PROTEIN"/>
    <property type="match status" value="1"/>
</dbReference>
<organism evidence="3 4">
    <name type="scientific">Polynucleobacter kasalickyi</name>
    <dbReference type="NCBI Taxonomy" id="1938817"/>
    <lineage>
        <taxon>Bacteria</taxon>
        <taxon>Pseudomonadati</taxon>
        <taxon>Pseudomonadota</taxon>
        <taxon>Betaproteobacteria</taxon>
        <taxon>Burkholderiales</taxon>
        <taxon>Burkholderiaceae</taxon>
        <taxon>Polynucleobacter</taxon>
    </lineage>
</organism>
<feature type="signal peptide" evidence="2">
    <location>
        <begin position="1"/>
        <end position="20"/>
    </location>
</feature>
<dbReference type="InterPro" id="IPR042100">
    <property type="entry name" value="Bug_dom1"/>
</dbReference>
<dbReference type="Proteomes" id="UP000192708">
    <property type="component" value="Unassembled WGS sequence"/>
</dbReference>
<dbReference type="CDD" id="cd13578">
    <property type="entry name" value="PBP2_Bug27"/>
    <property type="match status" value="1"/>
</dbReference>
<sequence>MFVKCILACVLLVVSMTGYTQTYPNHTVKIVGPGAGSGTDITARILAKSLNKLWEQSVIVENKPGAGGTLGISSVVNAPPDGYTLLAQSATYVINPAVYKNLPYDVTKSLIEIDMIATSPYVLVISGASKIQSLDDFIKEGKNKSSDFTFSSAGVGSSTHLAAEYLNQTTNMKALHIPYKSTPEAMQDVISGRVTYLMAPYEAALPQIQSGKLRALGISSKNRVEVLAQVPTIAEQLNNNFEMNFWVGLWAPMATPSPVLKKLKDDVAKTLNDPDTKAAFNAAGITIKSMGQTAFTKFVREEILKYQVIAKAAGIQPQ</sequence>
<proteinExistence type="inferred from homology"/>
<dbReference type="Gene3D" id="3.40.190.150">
    <property type="entry name" value="Bordetella uptake gene, domain 1"/>
    <property type="match status" value="1"/>
</dbReference>
<accession>A0A1W1Z4S9</accession>
<dbReference type="SUPFAM" id="SSF53850">
    <property type="entry name" value="Periplasmic binding protein-like II"/>
    <property type="match status" value="1"/>
</dbReference>
<keyword evidence="2" id="KW-0732">Signal</keyword>
<reference evidence="3 4" key="1">
    <citation type="submission" date="2017-04" db="EMBL/GenBank/DDBJ databases">
        <authorList>
            <person name="Afonso C.L."/>
            <person name="Miller P.J."/>
            <person name="Scott M.A."/>
            <person name="Spackman E."/>
            <person name="Goraichik I."/>
            <person name="Dimitrov K.M."/>
            <person name="Suarez D.L."/>
            <person name="Swayne D.E."/>
        </authorList>
    </citation>
    <scope>NUCLEOTIDE SEQUENCE [LARGE SCALE GENOMIC DNA]</scope>
    <source>
        <strain evidence="3 4">VK13</strain>
    </source>
</reference>
<feature type="chain" id="PRO_5013139656" evidence="2">
    <location>
        <begin position="21"/>
        <end position="318"/>
    </location>
</feature>
<dbReference type="InterPro" id="IPR005064">
    <property type="entry name" value="BUG"/>
</dbReference>
<name>A0A1W1Z4S9_9BURK</name>
<dbReference type="Gene3D" id="3.40.190.10">
    <property type="entry name" value="Periplasmic binding protein-like II"/>
    <property type="match status" value="1"/>
</dbReference>
<keyword evidence="4" id="KW-1185">Reference proteome</keyword>
<evidence type="ECO:0000313" key="3">
    <source>
        <dbReference type="EMBL" id="SMC43374.1"/>
    </source>
</evidence>